<feature type="transmembrane region" description="Helical" evidence="1">
    <location>
        <begin position="213"/>
        <end position="231"/>
    </location>
</feature>
<keyword evidence="3" id="KW-1185">Reference proteome</keyword>
<evidence type="ECO:0000313" key="3">
    <source>
        <dbReference type="Proteomes" id="UP000273083"/>
    </source>
</evidence>
<feature type="transmembrane region" description="Helical" evidence="1">
    <location>
        <begin position="178"/>
        <end position="197"/>
    </location>
</feature>
<evidence type="ECO:0000256" key="1">
    <source>
        <dbReference type="SAM" id="Phobius"/>
    </source>
</evidence>
<dbReference type="Proteomes" id="UP000273083">
    <property type="component" value="Unassembled WGS sequence"/>
</dbReference>
<feature type="transmembrane region" description="Helical" evidence="1">
    <location>
        <begin position="30"/>
        <end position="51"/>
    </location>
</feature>
<sequence length="301" mass="32391">MYNILSLLTGLVIAIMVALNGRLTLQYGNFTAAIIIHVVGVVFAFLLCKAAKKRISRKKGQPLWLYLGGAIGVLTTVFNNFAYGKISLTSIVALGLFGQTIASLLIDCLGLFGMKKHPFRKSSIPGLVFSFAGILVMLNDPMDAALYALLLSICSGITVVLSRTVNARLSGYIGELQSSFMNHAVGLPIAVAITVVFERNHPPFIANTFSPNPWIYLGGILGVSTVLLSNITVPRVPAFRLTLLTFVGQVFTGIAIDMFTKSGFTEATFKGGVLVAVGIAFNLIYEQILRSKLLKQIKGKS</sequence>
<proteinExistence type="predicted"/>
<keyword evidence="1" id="KW-1133">Transmembrane helix</keyword>
<dbReference type="RefSeq" id="WP_123610175.1">
    <property type="nucleotide sequence ID" value="NZ_RJVG01000009.1"/>
</dbReference>
<dbReference type="PANTHER" id="PTHR34821">
    <property type="entry name" value="INNER MEMBRANE PROTEIN YDCZ"/>
    <property type="match status" value="1"/>
</dbReference>
<organism evidence="2 3">
    <name type="scientific">Mobilisporobacter senegalensis</name>
    <dbReference type="NCBI Taxonomy" id="1329262"/>
    <lineage>
        <taxon>Bacteria</taxon>
        <taxon>Bacillati</taxon>
        <taxon>Bacillota</taxon>
        <taxon>Clostridia</taxon>
        <taxon>Lachnospirales</taxon>
        <taxon>Lachnospiraceae</taxon>
        <taxon>Mobilisporobacter</taxon>
    </lineage>
</organism>
<dbReference type="GO" id="GO:0005886">
    <property type="term" value="C:plasma membrane"/>
    <property type="evidence" value="ECO:0007669"/>
    <property type="project" value="TreeGrafter"/>
</dbReference>
<feature type="transmembrane region" description="Helical" evidence="1">
    <location>
        <begin position="88"/>
        <end position="110"/>
    </location>
</feature>
<dbReference type="Pfam" id="PF04657">
    <property type="entry name" value="DMT_YdcZ"/>
    <property type="match status" value="2"/>
</dbReference>
<feature type="transmembrane region" description="Helical" evidence="1">
    <location>
        <begin position="144"/>
        <end position="166"/>
    </location>
</feature>
<dbReference type="EMBL" id="RJVG01000009">
    <property type="protein sequence ID" value="ROR25806.1"/>
    <property type="molecule type" value="Genomic_DNA"/>
</dbReference>
<name>A0A3N1XGG6_9FIRM</name>
<feature type="transmembrane region" description="Helical" evidence="1">
    <location>
        <begin position="268"/>
        <end position="285"/>
    </location>
</feature>
<reference evidence="2 3" key="1">
    <citation type="submission" date="2018-11" db="EMBL/GenBank/DDBJ databases">
        <title>Genomic Encyclopedia of Type Strains, Phase IV (KMG-IV): sequencing the most valuable type-strain genomes for metagenomic binning, comparative biology and taxonomic classification.</title>
        <authorList>
            <person name="Goeker M."/>
        </authorList>
    </citation>
    <scope>NUCLEOTIDE SEQUENCE [LARGE SCALE GENOMIC DNA]</scope>
    <source>
        <strain evidence="2 3">DSM 26537</strain>
    </source>
</reference>
<dbReference type="InterPro" id="IPR006750">
    <property type="entry name" value="YdcZ"/>
</dbReference>
<feature type="transmembrane region" description="Helical" evidence="1">
    <location>
        <begin position="63"/>
        <end position="82"/>
    </location>
</feature>
<comment type="caution">
    <text evidence="2">The sequence shown here is derived from an EMBL/GenBank/DDBJ whole genome shotgun (WGS) entry which is preliminary data.</text>
</comment>
<dbReference type="PANTHER" id="PTHR34821:SF2">
    <property type="entry name" value="INNER MEMBRANE PROTEIN YDCZ"/>
    <property type="match status" value="1"/>
</dbReference>
<evidence type="ECO:0000313" key="2">
    <source>
        <dbReference type="EMBL" id="ROR25806.1"/>
    </source>
</evidence>
<keyword evidence="1" id="KW-0472">Membrane</keyword>
<gene>
    <name evidence="2" type="ORF">EDD66_10915</name>
</gene>
<feature type="transmembrane region" description="Helical" evidence="1">
    <location>
        <begin position="238"/>
        <end position="256"/>
    </location>
</feature>
<dbReference type="AlphaFoldDB" id="A0A3N1XGG6"/>
<keyword evidence="1" id="KW-0812">Transmembrane</keyword>
<dbReference type="OrthoDB" id="1654616at2"/>
<accession>A0A3N1XGG6</accession>
<protein>
    <submittedName>
        <fullName evidence="2">Transporter family-2 protein</fullName>
    </submittedName>
</protein>